<proteinExistence type="inferred from homology"/>
<keyword evidence="5" id="KW-0378">Hydrolase</keyword>
<dbReference type="SMART" id="SM00813">
    <property type="entry name" value="Alpha-L-AF_C"/>
    <property type="match status" value="1"/>
</dbReference>
<dbReference type="SUPFAM" id="SSF51445">
    <property type="entry name" value="(Trans)glycosidases"/>
    <property type="match status" value="1"/>
</dbReference>
<evidence type="ECO:0000259" key="8">
    <source>
        <dbReference type="SMART" id="SM00813"/>
    </source>
</evidence>
<organism evidence="9 10">
    <name type="scientific">Actinospica durhamensis</name>
    <dbReference type="NCBI Taxonomy" id="1508375"/>
    <lineage>
        <taxon>Bacteria</taxon>
        <taxon>Bacillati</taxon>
        <taxon>Actinomycetota</taxon>
        <taxon>Actinomycetes</taxon>
        <taxon>Catenulisporales</taxon>
        <taxon>Actinospicaceae</taxon>
        <taxon>Actinospica</taxon>
    </lineage>
</organism>
<keyword evidence="7" id="KW-0326">Glycosidase</keyword>
<name>A0A941IUE1_9ACTN</name>
<dbReference type="RefSeq" id="WP_212533409.1">
    <property type="nucleotide sequence ID" value="NZ_JAGSOG010000355.1"/>
</dbReference>
<comment type="similarity">
    <text evidence="2">Belongs to the glycosyl hydrolase 51 family.</text>
</comment>
<evidence type="ECO:0000256" key="6">
    <source>
        <dbReference type="ARBA" id="ARBA00023277"/>
    </source>
</evidence>
<gene>
    <name evidence="9" type="ORF">KDL01_37185</name>
</gene>
<sequence>MSAAKAGVVLHPAYVVGEIDRRIFGSFVEHMGRCVYSGIYEPTHPTADGYGFRGDVEGLIRELGVSAVRYPGGNFVSGYDWRDGIGPVAERPTKLDLAWRTVEPNTVGTDEFLHWAARRGLDPMMAVNLGTSGAIEAAELVEYCNLPGGTGLSELRAKYGSPEPHAVRTWCLGNEMDGAWQIGHTSAADYGHRAAEAGKAMRLVDPGIELIACGSSSREMKTFGAWENTVTELALDVVDYMSMHAYYDGLQTRRDYLASGHRLHRFVEDVVATVDAAAARKGSAKRLQIALDEWNVWSSAAEVTPSSAVRELSLTPPRITEEPYLALDAVVLGDLLISILNHTDRIKIACLSLLVNVSAPILTEPAGPATRQPIFHPFAAAAHLATGTSLRTVVDCAPLPTGRHGDVPSVAAAASFDRGAGRGAVFLANRAPEPAEVTLDHRALGGYTPLTARTLLADGEGVLVPLEKVEARPDSTVVVLPAESWTVLEFELDGAW</sequence>
<dbReference type="Pfam" id="PF06964">
    <property type="entry name" value="Alpha-L-AF_C"/>
    <property type="match status" value="1"/>
</dbReference>
<dbReference type="Gene3D" id="2.60.40.1180">
    <property type="entry name" value="Golgi alpha-mannosidase II"/>
    <property type="match status" value="1"/>
</dbReference>
<reference evidence="9" key="1">
    <citation type="submission" date="2021-04" db="EMBL/GenBank/DDBJ databases">
        <title>Genome based classification of Actinospica acidithermotolerans sp. nov., an actinobacterium isolated from an Indonesian hot spring.</title>
        <authorList>
            <person name="Kusuma A.B."/>
            <person name="Putra K.E."/>
            <person name="Nafisah S."/>
            <person name="Loh J."/>
            <person name="Nouioui I."/>
            <person name="Goodfellow M."/>
        </authorList>
    </citation>
    <scope>NUCLEOTIDE SEQUENCE</scope>
    <source>
        <strain evidence="9">CSCA 57</strain>
    </source>
</reference>
<dbReference type="InterPro" id="IPR010720">
    <property type="entry name" value="Alpha-L-AF_C"/>
</dbReference>
<comment type="caution">
    <text evidence="9">The sequence shown here is derived from an EMBL/GenBank/DDBJ whole genome shotgun (WGS) entry which is preliminary data.</text>
</comment>
<dbReference type="SUPFAM" id="SSF51011">
    <property type="entry name" value="Glycosyl hydrolase domain"/>
    <property type="match status" value="1"/>
</dbReference>
<dbReference type="InterPro" id="IPR055235">
    <property type="entry name" value="ASD1_cat"/>
</dbReference>
<evidence type="ECO:0000256" key="2">
    <source>
        <dbReference type="ARBA" id="ARBA00007186"/>
    </source>
</evidence>
<evidence type="ECO:0000313" key="9">
    <source>
        <dbReference type="EMBL" id="MBR7838962.1"/>
    </source>
</evidence>
<evidence type="ECO:0000313" key="10">
    <source>
        <dbReference type="Proteomes" id="UP000675781"/>
    </source>
</evidence>
<dbReference type="EMBL" id="JAGSOG010000355">
    <property type="protein sequence ID" value="MBR7838962.1"/>
    <property type="molecule type" value="Genomic_DNA"/>
</dbReference>
<dbReference type="Pfam" id="PF22848">
    <property type="entry name" value="ASD1_dom"/>
    <property type="match status" value="1"/>
</dbReference>
<feature type="domain" description="Alpha-L-arabinofuranosidase C-terminal" evidence="8">
    <location>
        <begin position="292"/>
        <end position="484"/>
    </location>
</feature>
<dbReference type="GO" id="GO:0046373">
    <property type="term" value="P:L-arabinose metabolic process"/>
    <property type="evidence" value="ECO:0007669"/>
    <property type="project" value="InterPro"/>
</dbReference>
<dbReference type="EC" id="3.2.1.55" evidence="4"/>
<dbReference type="Proteomes" id="UP000675781">
    <property type="component" value="Unassembled WGS sequence"/>
</dbReference>
<evidence type="ECO:0000256" key="4">
    <source>
        <dbReference type="ARBA" id="ARBA00012670"/>
    </source>
</evidence>
<evidence type="ECO:0000256" key="5">
    <source>
        <dbReference type="ARBA" id="ARBA00022801"/>
    </source>
</evidence>
<dbReference type="Gene3D" id="3.20.20.80">
    <property type="entry name" value="Glycosidases"/>
    <property type="match status" value="1"/>
</dbReference>
<dbReference type="GO" id="GO:0000272">
    <property type="term" value="P:polysaccharide catabolic process"/>
    <property type="evidence" value="ECO:0007669"/>
    <property type="project" value="TreeGrafter"/>
</dbReference>
<dbReference type="AlphaFoldDB" id="A0A941IUE1"/>
<keyword evidence="6" id="KW-0119">Carbohydrate metabolism</keyword>
<dbReference type="GO" id="GO:0046556">
    <property type="term" value="F:alpha-L-arabinofuranosidase activity"/>
    <property type="evidence" value="ECO:0007669"/>
    <property type="project" value="UniProtKB-EC"/>
</dbReference>
<evidence type="ECO:0000256" key="7">
    <source>
        <dbReference type="ARBA" id="ARBA00023295"/>
    </source>
</evidence>
<accession>A0A941IUE1</accession>
<dbReference type="InterPro" id="IPR013780">
    <property type="entry name" value="Glyco_hydro_b"/>
</dbReference>
<dbReference type="PANTHER" id="PTHR43576:SF3">
    <property type="entry name" value="ALPHA-L-ARABINOFURANOSIDASE C"/>
    <property type="match status" value="1"/>
</dbReference>
<comment type="catalytic activity">
    <reaction evidence="1">
        <text>Hydrolysis of terminal non-reducing alpha-L-arabinofuranoside residues in alpha-L-arabinosides.</text>
        <dbReference type="EC" id="3.2.1.55"/>
    </reaction>
</comment>
<protein>
    <recommendedName>
        <fullName evidence="4">non-reducing end alpha-L-arabinofuranosidase</fullName>
        <ecNumber evidence="4">3.2.1.55</ecNumber>
    </recommendedName>
</protein>
<dbReference type="InterPro" id="IPR017853">
    <property type="entry name" value="GH"/>
</dbReference>
<comment type="subunit">
    <text evidence="3">Homohexamer; trimer of dimers.</text>
</comment>
<keyword evidence="10" id="KW-1185">Reference proteome</keyword>
<evidence type="ECO:0000256" key="3">
    <source>
        <dbReference type="ARBA" id="ARBA00011165"/>
    </source>
</evidence>
<evidence type="ECO:0000256" key="1">
    <source>
        <dbReference type="ARBA" id="ARBA00001462"/>
    </source>
</evidence>
<dbReference type="PANTHER" id="PTHR43576">
    <property type="entry name" value="ALPHA-L-ARABINOFURANOSIDASE C-RELATED"/>
    <property type="match status" value="1"/>
</dbReference>